<dbReference type="PANTHER" id="PTHR46671:SF7">
    <property type="entry name" value="CORE-2_I-BRANCHING ENZYME"/>
    <property type="match status" value="1"/>
</dbReference>
<dbReference type="OMA" id="RQCIDVY"/>
<evidence type="ECO:0000256" key="5">
    <source>
        <dbReference type="ARBA" id="ARBA00023180"/>
    </source>
</evidence>
<keyword evidence="3" id="KW-0808">Transferase</keyword>
<dbReference type="OrthoDB" id="2019572at2759"/>
<protein>
    <submittedName>
        <fullName evidence="8">Core-2/I-Branching enzyme</fullName>
    </submittedName>
</protein>
<reference evidence="6 7" key="2">
    <citation type="submission" date="2018-11" db="EMBL/GenBank/DDBJ databases">
        <authorList>
            <consortium name="Pathogen Informatics"/>
        </authorList>
    </citation>
    <scope>NUCLEOTIDE SEQUENCE [LARGE SCALE GENOMIC DNA]</scope>
    <source>
        <strain evidence="6 7">MHpl1</strain>
    </source>
</reference>
<comment type="subcellular location">
    <subcellularLocation>
        <location evidence="1">Membrane</location>
        <topology evidence="1">Single-pass type II membrane protein</topology>
    </subcellularLocation>
</comment>
<dbReference type="AlphaFoldDB" id="A0A158QJX9"/>
<keyword evidence="2" id="KW-0328">Glycosyltransferase</keyword>
<dbReference type="EMBL" id="UZAF01016131">
    <property type="protein sequence ID" value="VDO21274.1"/>
    <property type="molecule type" value="Genomic_DNA"/>
</dbReference>
<evidence type="ECO:0000313" key="7">
    <source>
        <dbReference type="Proteomes" id="UP000268014"/>
    </source>
</evidence>
<keyword evidence="4" id="KW-0472">Membrane</keyword>
<reference evidence="8" key="1">
    <citation type="submission" date="2016-04" db="UniProtKB">
        <authorList>
            <consortium name="WormBaseParasite"/>
        </authorList>
    </citation>
    <scope>IDENTIFICATION</scope>
</reference>
<dbReference type="PANTHER" id="PTHR46671">
    <property type="entry name" value="PROTEIN CBG11221"/>
    <property type="match status" value="1"/>
</dbReference>
<evidence type="ECO:0000313" key="8">
    <source>
        <dbReference type="WBParaSite" id="HPLM_0000360601-mRNA-1"/>
    </source>
</evidence>
<accession>A0A158QJX9</accession>
<keyword evidence="5" id="KW-0325">Glycoprotein</keyword>
<evidence type="ECO:0000256" key="1">
    <source>
        <dbReference type="ARBA" id="ARBA00004606"/>
    </source>
</evidence>
<organism evidence="8">
    <name type="scientific">Haemonchus placei</name>
    <name type="common">Barber's pole worm</name>
    <dbReference type="NCBI Taxonomy" id="6290"/>
    <lineage>
        <taxon>Eukaryota</taxon>
        <taxon>Metazoa</taxon>
        <taxon>Ecdysozoa</taxon>
        <taxon>Nematoda</taxon>
        <taxon>Chromadorea</taxon>
        <taxon>Rhabditida</taxon>
        <taxon>Rhabditina</taxon>
        <taxon>Rhabditomorpha</taxon>
        <taxon>Strongyloidea</taxon>
        <taxon>Trichostrongylidae</taxon>
        <taxon>Haemonchus</taxon>
    </lineage>
</organism>
<proteinExistence type="predicted"/>
<dbReference type="Pfam" id="PF02485">
    <property type="entry name" value="Branch"/>
    <property type="match status" value="1"/>
</dbReference>
<dbReference type="STRING" id="6290.A0A158QJX9"/>
<name>A0A158QJX9_HAEPC</name>
<sequence length="333" mass="38707">ILKPTLLQDYTLIEDELRSGYHPQNFFCYSIDRKSNKDFHDRIKRLAVCFPNVIIVQEEFDVDNAGHFMNHAFYKCMQLLATKSGWGYLLLLQNHDVITKSPYEMVEIYRLLGGANDVEITPCPEGRWNHSREWDARSLKLFVNGFSASPTQLNATLKFAKGATQASLSRAAVEWLVNTVNLTTLISQINEQPFGVDEILIQSLQITDELDMPGRFTSECLKQGKNTDFISRMSHWMYGGQEFCRSRKIRRAICVLGIEDFQLLSKYPTVMANKMLPDFDYAIVDCIHEMIFNRTFLNQIDYPLDSNYYRNMVNVKFTFFSYYPLKRRSLCIP</sequence>
<dbReference type="Proteomes" id="UP000268014">
    <property type="component" value="Unassembled WGS sequence"/>
</dbReference>
<evidence type="ECO:0000256" key="4">
    <source>
        <dbReference type="ARBA" id="ARBA00023136"/>
    </source>
</evidence>
<evidence type="ECO:0000256" key="3">
    <source>
        <dbReference type="ARBA" id="ARBA00022679"/>
    </source>
</evidence>
<gene>
    <name evidence="6" type="ORF">HPLM_LOCUS3598</name>
</gene>
<keyword evidence="7" id="KW-1185">Reference proteome</keyword>
<dbReference type="InterPro" id="IPR003406">
    <property type="entry name" value="Glyco_trans_14"/>
</dbReference>
<dbReference type="WBParaSite" id="HPLM_0000360601-mRNA-1">
    <property type="protein sequence ID" value="HPLM_0000360601-mRNA-1"/>
    <property type="gene ID" value="HPLM_0000360601"/>
</dbReference>
<dbReference type="GO" id="GO:0016020">
    <property type="term" value="C:membrane"/>
    <property type="evidence" value="ECO:0007669"/>
    <property type="project" value="UniProtKB-SubCell"/>
</dbReference>
<dbReference type="GO" id="GO:0016757">
    <property type="term" value="F:glycosyltransferase activity"/>
    <property type="evidence" value="ECO:0007669"/>
    <property type="project" value="UniProtKB-KW"/>
</dbReference>
<evidence type="ECO:0000313" key="6">
    <source>
        <dbReference type="EMBL" id="VDO21274.1"/>
    </source>
</evidence>
<evidence type="ECO:0000256" key="2">
    <source>
        <dbReference type="ARBA" id="ARBA00022676"/>
    </source>
</evidence>